<feature type="region of interest" description="Disordered" evidence="1">
    <location>
        <begin position="1"/>
        <end position="151"/>
    </location>
</feature>
<name>A0A4X1U9H9_PIG</name>
<evidence type="ECO:0000313" key="2">
    <source>
        <dbReference type="Ensembl" id="ENSSSCP00070024593.1"/>
    </source>
</evidence>
<dbReference type="SUPFAM" id="SSF54495">
    <property type="entry name" value="UBC-like"/>
    <property type="match status" value="1"/>
</dbReference>
<feature type="compositionally biased region" description="Basic and acidic residues" evidence="1">
    <location>
        <begin position="108"/>
        <end position="117"/>
    </location>
</feature>
<dbReference type="Proteomes" id="UP000314985">
    <property type="component" value="Chromosome 18"/>
</dbReference>
<reference evidence="2" key="2">
    <citation type="submission" date="2025-08" db="UniProtKB">
        <authorList>
            <consortium name="Ensembl"/>
        </authorList>
    </citation>
    <scope>IDENTIFICATION</scope>
</reference>
<organism evidence="2 3">
    <name type="scientific">Sus scrofa</name>
    <name type="common">Pig</name>
    <dbReference type="NCBI Taxonomy" id="9823"/>
    <lineage>
        <taxon>Eukaryota</taxon>
        <taxon>Metazoa</taxon>
        <taxon>Chordata</taxon>
        <taxon>Craniata</taxon>
        <taxon>Vertebrata</taxon>
        <taxon>Euteleostomi</taxon>
        <taxon>Mammalia</taxon>
        <taxon>Eutheria</taxon>
        <taxon>Laurasiatheria</taxon>
        <taxon>Artiodactyla</taxon>
        <taxon>Suina</taxon>
        <taxon>Suidae</taxon>
        <taxon>Sus</taxon>
    </lineage>
</organism>
<proteinExistence type="predicted"/>
<evidence type="ECO:0000313" key="3">
    <source>
        <dbReference type="Proteomes" id="UP000314985"/>
    </source>
</evidence>
<dbReference type="Gene3D" id="3.10.110.10">
    <property type="entry name" value="Ubiquitin Conjugating Enzyme"/>
    <property type="match status" value="1"/>
</dbReference>
<sequence length="151" mass="16370">TNETPLSARLPRPSQTRREALADPRGRVAGRHTAGGRRPAAPPLPLARAGTRRTRNAAPQCPAARRRRRPFPACSAARRPSRQRAASGSPGPGAPVPSSGGRMALKRIQKELTDLQRDPPAQCSAGPVGDDCRFHNQNLSPQHQQQWQHLP</sequence>
<protein>
    <submittedName>
        <fullName evidence="2">Uncharacterized protein</fullName>
    </submittedName>
</protein>
<dbReference type="Ensembl" id="ENSSSCT00070029504.1">
    <property type="protein sequence ID" value="ENSSSCP00070024593.1"/>
    <property type="gene ID" value="ENSSSCG00070015029.1"/>
</dbReference>
<reference evidence="2 3" key="1">
    <citation type="submission" date="2017-08" db="EMBL/GenBank/DDBJ databases">
        <title>USMARCv1.0.</title>
        <authorList>
            <person name="Hannum G.I."/>
            <person name="Koren S."/>
            <person name="Schroeder S.G."/>
            <person name="Chin S.C."/>
            <person name="Nonneman D.J."/>
            <person name="Becker S.A."/>
            <person name="Rosen B.D."/>
            <person name="Bickhart D.M."/>
            <person name="Putnam N.H."/>
            <person name="Green R.E."/>
            <person name="Tuggle C.K."/>
            <person name="Liu H."/>
            <person name="Rohrer G.A."/>
            <person name="Warr A."/>
            <person name="Hall R."/>
            <person name="Kim K."/>
            <person name="Hume D.A."/>
            <person name="Talbot R."/>
            <person name="Chow W."/>
            <person name="Howe K."/>
            <person name="Schwartz A.S."/>
            <person name="Watson M."/>
            <person name="Archibald A.L."/>
            <person name="Phillippy A.M."/>
            <person name="Smith T.P.L."/>
        </authorList>
    </citation>
    <scope>NUCLEOTIDE SEQUENCE [LARGE SCALE GENOMIC DNA]</scope>
</reference>
<feature type="compositionally biased region" description="Basic and acidic residues" evidence="1">
    <location>
        <begin position="16"/>
        <end position="26"/>
    </location>
</feature>
<dbReference type="InterPro" id="IPR016135">
    <property type="entry name" value="UBQ-conjugating_enzyme/RWD"/>
</dbReference>
<feature type="compositionally biased region" description="Low complexity" evidence="1">
    <location>
        <begin position="71"/>
        <end position="89"/>
    </location>
</feature>
<dbReference type="AlphaFoldDB" id="A0A4X1U9H9"/>
<accession>A0A4X1U9H9</accession>
<evidence type="ECO:0000256" key="1">
    <source>
        <dbReference type="SAM" id="MobiDB-lite"/>
    </source>
</evidence>
<feature type="compositionally biased region" description="Polar residues" evidence="1">
    <location>
        <begin position="135"/>
        <end position="151"/>
    </location>
</feature>